<gene>
    <name evidence="6" type="ORF">LSINAPIS_LOCUS14207</name>
</gene>
<evidence type="ECO:0000256" key="2">
    <source>
        <dbReference type="ARBA" id="ARBA00022729"/>
    </source>
</evidence>
<feature type="compositionally biased region" description="Polar residues" evidence="4">
    <location>
        <begin position="121"/>
        <end position="137"/>
    </location>
</feature>
<feature type="non-terminal residue" evidence="6">
    <location>
        <position position="558"/>
    </location>
</feature>
<protein>
    <recommendedName>
        <fullName evidence="8">Pro-resilin</fullName>
    </recommendedName>
</protein>
<sequence>MALKVFIALALFGHALAEAPIGNGYSAGLQHSDVEQHSLSQEYGQPAFGSRSSGYEAKSRLSQEYGTPNTRSTSAISETYSVPKSGLSQKFGRSSYNSPNLSQSYGVPKSVSQEYGVPEFNSVSNPPLTSYDTPIQKSLSHENGVPLQRNFASHSEKYGAPSFQKSHATVSRSYGAPNRADYGRSGLKAAAATRSSLSESNGAPVRSLSTQYGAPNSRNFESYASPKSSYLPSQFDSYSARNNALSAQYGLPEKNSNAVISSYASLRSNPSEKYGPPASKMPSEEYGAPDVYNSQSSQGYNYARNALDELLNQEPANYDFDYKVNDIVSGSDFGHKETRQENKAEGSYFVVLPDGTKQVVEYEADERGFKPRISVEPAGFQAARSLAQRNNLGLSRSTNNNAERRFVNSRSGYEENRPSLFAARNSLESDEPANYNFGYMVNDFVEGTDFGHHEERQEERANGGYHVVLPDGRKQADQSGFKPRITYEDQDSEELTRSGYDANANNYNGFGRQNGGHEYSIIRNYYIPYIFQQYINELVLQKLECIHFIGSKKIFNTY</sequence>
<evidence type="ECO:0000313" key="7">
    <source>
        <dbReference type="Proteomes" id="UP000324832"/>
    </source>
</evidence>
<dbReference type="AlphaFoldDB" id="A0A5E4R272"/>
<evidence type="ECO:0000256" key="4">
    <source>
        <dbReference type="SAM" id="MobiDB-lite"/>
    </source>
</evidence>
<feature type="compositionally biased region" description="Basic and acidic residues" evidence="4">
    <location>
        <begin position="402"/>
        <end position="415"/>
    </location>
</feature>
<keyword evidence="7" id="KW-1185">Reference proteome</keyword>
<evidence type="ECO:0000313" key="6">
    <source>
        <dbReference type="EMBL" id="VVD04457.1"/>
    </source>
</evidence>
<dbReference type="GO" id="GO:0042302">
    <property type="term" value="F:structural constituent of cuticle"/>
    <property type="evidence" value="ECO:0007669"/>
    <property type="project" value="UniProtKB-UniRule"/>
</dbReference>
<keyword evidence="2 5" id="KW-0732">Signal</keyword>
<reference evidence="6 7" key="1">
    <citation type="submission" date="2017-07" db="EMBL/GenBank/DDBJ databases">
        <authorList>
            <person name="Talla V."/>
            <person name="Backstrom N."/>
        </authorList>
    </citation>
    <scope>NUCLEOTIDE SEQUENCE [LARGE SCALE GENOMIC DNA]</scope>
</reference>
<keyword evidence="1 3" id="KW-0193">Cuticle</keyword>
<feature type="compositionally biased region" description="Polar residues" evidence="4">
    <location>
        <begin position="60"/>
        <end position="108"/>
    </location>
</feature>
<feature type="region of interest" description="Disordered" evidence="4">
    <location>
        <begin position="118"/>
        <end position="137"/>
    </location>
</feature>
<dbReference type="GO" id="GO:0031012">
    <property type="term" value="C:extracellular matrix"/>
    <property type="evidence" value="ECO:0007669"/>
    <property type="project" value="TreeGrafter"/>
</dbReference>
<feature type="compositionally biased region" description="Polar residues" evidence="4">
    <location>
        <begin position="193"/>
        <end position="226"/>
    </location>
</feature>
<dbReference type="InterPro" id="IPR000618">
    <property type="entry name" value="Insect_cuticle"/>
</dbReference>
<dbReference type="InterPro" id="IPR051217">
    <property type="entry name" value="Insect_Cuticle_Struc_Prot"/>
</dbReference>
<dbReference type="PANTHER" id="PTHR12236">
    <property type="entry name" value="STRUCTURAL CONTITUENT OF CUTICLE"/>
    <property type="match status" value="1"/>
</dbReference>
<dbReference type="PANTHER" id="PTHR12236:SF98">
    <property type="entry name" value="CUTICULAR PROTEIN 56F"/>
    <property type="match status" value="1"/>
</dbReference>
<feature type="compositionally biased region" description="Polar residues" evidence="4">
    <location>
        <begin position="163"/>
        <end position="172"/>
    </location>
</feature>
<feature type="region of interest" description="Disordered" evidence="4">
    <location>
        <begin position="394"/>
        <end position="415"/>
    </location>
</feature>
<name>A0A5E4R272_9NEOP</name>
<dbReference type="InterPro" id="IPR031311">
    <property type="entry name" value="CHIT_BIND_RR_consensus"/>
</dbReference>
<dbReference type="EMBL" id="FZQP02006868">
    <property type="protein sequence ID" value="VVD04457.1"/>
    <property type="molecule type" value="Genomic_DNA"/>
</dbReference>
<feature type="region of interest" description="Disordered" evidence="4">
    <location>
        <begin position="266"/>
        <end position="288"/>
    </location>
</feature>
<proteinExistence type="predicted"/>
<evidence type="ECO:0000256" key="3">
    <source>
        <dbReference type="PROSITE-ProRule" id="PRU00497"/>
    </source>
</evidence>
<dbReference type="PROSITE" id="PS51155">
    <property type="entry name" value="CHIT_BIND_RR_2"/>
    <property type="match status" value="1"/>
</dbReference>
<dbReference type="Proteomes" id="UP000324832">
    <property type="component" value="Unassembled WGS sequence"/>
</dbReference>
<evidence type="ECO:0000256" key="5">
    <source>
        <dbReference type="SAM" id="SignalP"/>
    </source>
</evidence>
<dbReference type="Pfam" id="PF00379">
    <property type="entry name" value="Chitin_bind_4"/>
    <property type="match status" value="2"/>
</dbReference>
<dbReference type="PROSITE" id="PS00233">
    <property type="entry name" value="CHIT_BIND_RR_1"/>
    <property type="match status" value="1"/>
</dbReference>
<dbReference type="GO" id="GO:0005615">
    <property type="term" value="C:extracellular space"/>
    <property type="evidence" value="ECO:0007669"/>
    <property type="project" value="TreeGrafter"/>
</dbReference>
<feature type="chain" id="PRO_5022683652" description="Pro-resilin" evidence="5">
    <location>
        <begin position="18"/>
        <end position="558"/>
    </location>
</feature>
<organism evidence="6 7">
    <name type="scientific">Leptidea sinapis</name>
    <dbReference type="NCBI Taxonomy" id="189913"/>
    <lineage>
        <taxon>Eukaryota</taxon>
        <taxon>Metazoa</taxon>
        <taxon>Ecdysozoa</taxon>
        <taxon>Arthropoda</taxon>
        <taxon>Hexapoda</taxon>
        <taxon>Insecta</taxon>
        <taxon>Pterygota</taxon>
        <taxon>Neoptera</taxon>
        <taxon>Endopterygota</taxon>
        <taxon>Lepidoptera</taxon>
        <taxon>Glossata</taxon>
        <taxon>Ditrysia</taxon>
        <taxon>Papilionoidea</taxon>
        <taxon>Pieridae</taxon>
        <taxon>Dismorphiinae</taxon>
        <taxon>Leptidea</taxon>
    </lineage>
</organism>
<feature type="region of interest" description="Disordered" evidence="4">
    <location>
        <begin position="156"/>
        <end position="226"/>
    </location>
</feature>
<feature type="region of interest" description="Disordered" evidence="4">
    <location>
        <begin position="44"/>
        <end position="108"/>
    </location>
</feature>
<evidence type="ECO:0000256" key="1">
    <source>
        <dbReference type="ARBA" id="ARBA00022460"/>
    </source>
</evidence>
<accession>A0A5E4R272</accession>
<evidence type="ECO:0008006" key="8">
    <source>
        <dbReference type="Google" id="ProtNLM"/>
    </source>
</evidence>
<feature type="signal peptide" evidence="5">
    <location>
        <begin position="1"/>
        <end position="17"/>
    </location>
</feature>